<dbReference type="Proteomes" id="UP001597083">
    <property type="component" value="Unassembled WGS sequence"/>
</dbReference>
<sequence length="81" mass="9011">PDVQREIRVEIASAYGVTGVDELFTMHFGPEQVLVAAKVHFSDGISADEAEDIAGEIERRLRERLPVVRHVFLDPTQQVPG</sequence>
<dbReference type="InterPro" id="IPR036837">
    <property type="entry name" value="Cation_efflux_CTD_sf"/>
</dbReference>
<protein>
    <submittedName>
        <fullName evidence="2">Cation transporter dimerization domain-containing protein</fullName>
    </submittedName>
</protein>
<keyword evidence="3" id="KW-1185">Reference proteome</keyword>
<evidence type="ECO:0000313" key="2">
    <source>
        <dbReference type="EMBL" id="MFD0850815.1"/>
    </source>
</evidence>
<organism evidence="2 3">
    <name type="scientific">Actinomadura adrarensis</name>
    <dbReference type="NCBI Taxonomy" id="1819600"/>
    <lineage>
        <taxon>Bacteria</taxon>
        <taxon>Bacillati</taxon>
        <taxon>Actinomycetota</taxon>
        <taxon>Actinomycetes</taxon>
        <taxon>Streptosporangiales</taxon>
        <taxon>Thermomonosporaceae</taxon>
        <taxon>Actinomadura</taxon>
    </lineage>
</organism>
<name>A0ABW3CA84_9ACTN</name>
<feature type="domain" description="Cation efflux protein cytoplasmic" evidence="1">
    <location>
        <begin position="3"/>
        <end position="72"/>
    </location>
</feature>
<accession>A0ABW3CA84</accession>
<comment type="caution">
    <text evidence="2">The sequence shown here is derived from an EMBL/GenBank/DDBJ whole genome shotgun (WGS) entry which is preliminary data.</text>
</comment>
<proteinExistence type="predicted"/>
<dbReference type="SUPFAM" id="SSF160240">
    <property type="entry name" value="Cation efflux protein cytoplasmic domain-like"/>
    <property type="match status" value="1"/>
</dbReference>
<evidence type="ECO:0000313" key="3">
    <source>
        <dbReference type="Proteomes" id="UP001597083"/>
    </source>
</evidence>
<dbReference type="Gene3D" id="3.30.70.1350">
    <property type="entry name" value="Cation efflux protein, cytoplasmic domain"/>
    <property type="match status" value="1"/>
</dbReference>
<dbReference type="Pfam" id="PF16916">
    <property type="entry name" value="ZT_dimer"/>
    <property type="match status" value="1"/>
</dbReference>
<feature type="non-terminal residue" evidence="2">
    <location>
        <position position="1"/>
    </location>
</feature>
<evidence type="ECO:0000259" key="1">
    <source>
        <dbReference type="Pfam" id="PF16916"/>
    </source>
</evidence>
<reference evidence="3" key="1">
    <citation type="journal article" date="2019" name="Int. J. Syst. Evol. Microbiol.">
        <title>The Global Catalogue of Microorganisms (GCM) 10K type strain sequencing project: providing services to taxonomists for standard genome sequencing and annotation.</title>
        <authorList>
            <consortium name="The Broad Institute Genomics Platform"/>
            <consortium name="The Broad Institute Genome Sequencing Center for Infectious Disease"/>
            <person name="Wu L."/>
            <person name="Ma J."/>
        </authorList>
    </citation>
    <scope>NUCLEOTIDE SEQUENCE [LARGE SCALE GENOMIC DNA]</scope>
    <source>
        <strain evidence="3">JCM 31696</strain>
    </source>
</reference>
<gene>
    <name evidence="2" type="ORF">ACFQ07_01075</name>
</gene>
<dbReference type="EMBL" id="JBHTIR010000137">
    <property type="protein sequence ID" value="MFD0850815.1"/>
    <property type="molecule type" value="Genomic_DNA"/>
</dbReference>
<dbReference type="InterPro" id="IPR027470">
    <property type="entry name" value="Cation_efflux_CTD"/>
</dbReference>